<dbReference type="Gene3D" id="3.40.190.10">
    <property type="entry name" value="Periplasmic binding protein-like II"/>
    <property type="match status" value="2"/>
</dbReference>
<dbReference type="RefSeq" id="WP_039778913.1">
    <property type="nucleotide sequence ID" value="NZ_JAAXOR010000001.1"/>
</dbReference>
<accession>A0A231H430</accession>
<dbReference type="Pfam" id="PF00126">
    <property type="entry name" value="HTH_1"/>
    <property type="match status" value="1"/>
</dbReference>
<dbReference type="InterPro" id="IPR036390">
    <property type="entry name" value="WH_DNA-bd_sf"/>
</dbReference>
<keyword evidence="4" id="KW-0010">Activator</keyword>
<feature type="domain" description="HTH lysR-type" evidence="6">
    <location>
        <begin position="3"/>
        <end position="60"/>
    </location>
</feature>
<dbReference type="GO" id="GO:0003700">
    <property type="term" value="F:DNA-binding transcription factor activity"/>
    <property type="evidence" value="ECO:0007669"/>
    <property type="project" value="InterPro"/>
</dbReference>
<dbReference type="GO" id="GO:0003677">
    <property type="term" value="F:DNA binding"/>
    <property type="evidence" value="ECO:0007669"/>
    <property type="project" value="UniProtKB-KW"/>
</dbReference>
<dbReference type="Proteomes" id="UP000215506">
    <property type="component" value="Unassembled WGS sequence"/>
</dbReference>
<keyword evidence="8" id="KW-1185">Reference proteome</keyword>
<dbReference type="PROSITE" id="PS50931">
    <property type="entry name" value="HTH_LYSR"/>
    <property type="match status" value="1"/>
</dbReference>
<keyword evidence="2" id="KW-0805">Transcription regulation</keyword>
<comment type="similarity">
    <text evidence="1">Belongs to the LysR transcriptional regulatory family.</text>
</comment>
<evidence type="ECO:0000256" key="3">
    <source>
        <dbReference type="ARBA" id="ARBA00023125"/>
    </source>
</evidence>
<dbReference type="InterPro" id="IPR000847">
    <property type="entry name" value="LysR_HTH_N"/>
</dbReference>
<dbReference type="PANTHER" id="PTHR30346">
    <property type="entry name" value="TRANSCRIPTIONAL DUAL REGULATOR HCAR-RELATED"/>
    <property type="match status" value="1"/>
</dbReference>
<dbReference type="Pfam" id="PF03466">
    <property type="entry name" value="LysR_substrate"/>
    <property type="match status" value="1"/>
</dbReference>
<dbReference type="CDD" id="cd05466">
    <property type="entry name" value="PBP2_LTTR_substrate"/>
    <property type="match status" value="1"/>
</dbReference>
<organism evidence="7 8">
    <name type="scientific">Nocardia cerradoensis</name>
    <dbReference type="NCBI Taxonomy" id="85688"/>
    <lineage>
        <taxon>Bacteria</taxon>
        <taxon>Bacillati</taxon>
        <taxon>Actinomycetota</taxon>
        <taxon>Actinomycetes</taxon>
        <taxon>Mycobacteriales</taxon>
        <taxon>Nocardiaceae</taxon>
        <taxon>Nocardia</taxon>
    </lineage>
</organism>
<keyword evidence="3" id="KW-0238">DNA-binding</keyword>
<evidence type="ECO:0000256" key="5">
    <source>
        <dbReference type="ARBA" id="ARBA00023163"/>
    </source>
</evidence>
<protein>
    <submittedName>
        <fullName evidence="7">Hca operon transcriptional activator HcaR</fullName>
    </submittedName>
</protein>
<comment type="caution">
    <text evidence="7">The sequence shown here is derived from an EMBL/GenBank/DDBJ whole genome shotgun (WGS) entry which is preliminary data.</text>
</comment>
<evidence type="ECO:0000256" key="4">
    <source>
        <dbReference type="ARBA" id="ARBA00023159"/>
    </source>
</evidence>
<sequence length="286" mass="31316">MELELRHLRAFLVLCEEANYTRAAARLHTTQPSLTRTVQQAERILDCRLVERSARRFALTAEGEYLLAAATRIVADADAVTADLRLRARVSVGFSWLLPDDWFTEVRTRFEARGGRVGIHRIDDPVAAVAAGRIDIALYRKEIRLPSAMTGRIIGTERRVAAVSTRSPLANTPALRWQDLAAHPLVVNTISGTTDETSWPAAESGREIVTCTNFDEWIELIAADRGVGAVPELARTRAPHPGVAYLDVPDAPPSTLRLAWRTRPAPGRSVRSFLDIAVSGQGAPAG</sequence>
<evidence type="ECO:0000259" key="6">
    <source>
        <dbReference type="PROSITE" id="PS50931"/>
    </source>
</evidence>
<evidence type="ECO:0000256" key="2">
    <source>
        <dbReference type="ARBA" id="ARBA00023015"/>
    </source>
</evidence>
<dbReference type="EMBL" id="NGAF01000009">
    <property type="protein sequence ID" value="OXR43615.1"/>
    <property type="molecule type" value="Genomic_DNA"/>
</dbReference>
<dbReference type="SUPFAM" id="SSF53850">
    <property type="entry name" value="Periplasmic binding protein-like II"/>
    <property type="match status" value="1"/>
</dbReference>
<evidence type="ECO:0000256" key="1">
    <source>
        <dbReference type="ARBA" id="ARBA00009437"/>
    </source>
</evidence>
<keyword evidence="5" id="KW-0804">Transcription</keyword>
<dbReference type="SUPFAM" id="SSF46785">
    <property type="entry name" value="Winged helix' DNA-binding domain"/>
    <property type="match status" value="1"/>
</dbReference>
<dbReference type="AlphaFoldDB" id="A0A231H430"/>
<dbReference type="GO" id="GO:0032993">
    <property type="term" value="C:protein-DNA complex"/>
    <property type="evidence" value="ECO:0007669"/>
    <property type="project" value="TreeGrafter"/>
</dbReference>
<reference evidence="7 8" key="1">
    <citation type="submission" date="2017-07" db="EMBL/GenBank/DDBJ databases">
        <title>First draft Genome Sequence of Nocardia cerradoensis isolated from human infection.</title>
        <authorList>
            <person name="Carrasco G."/>
        </authorList>
    </citation>
    <scope>NUCLEOTIDE SEQUENCE [LARGE SCALE GENOMIC DNA]</scope>
    <source>
        <strain evidence="7 8">CNM20130759</strain>
    </source>
</reference>
<name>A0A231H430_9NOCA</name>
<dbReference type="InterPro" id="IPR005119">
    <property type="entry name" value="LysR_subst-bd"/>
</dbReference>
<gene>
    <name evidence="7" type="primary">hcaR_4</name>
    <name evidence="7" type="ORF">B7C42_04483</name>
</gene>
<dbReference type="InterPro" id="IPR036388">
    <property type="entry name" value="WH-like_DNA-bd_sf"/>
</dbReference>
<dbReference type="Gene3D" id="1.10.10.10">
    <property type="entry name" value="Winged helix-like DNA-binding domain superfamily/Winged helix DNA-binding domain"/>
    <property type="match status" value="1"/>
</dbReference>
<evidence type="ECO:0000313" key="8">
    <source>
        <dbReference type="Proteomes" id="UP000215506"/>
    </source>
</evidence>
<dbReference type="PANTHER" id="PTHR30346:SF28">
    <property type="entry name" value="HTH-TYPE TRANSCRIPTIONAL REGULATOR CYNR"/>
    <property type="match status" value="1"/>
</dbReference>
<proteinExistence type="inferred from homology"/>
<evidence type="ECO:0000313" key="7">
    <source>
        <dbReference type="EMBL" id="OXR43615.1"/>
    </source>
</evidence>